<proteinExistence type="predicted"/>
<sequence length="18" mass="2264">MGDSSSWEWGWRRKLPER</sequence>
<feature type="non-terminal residue" evidence="1">
    <location>
        <position position="18"/>
    </location>
</feature>
<dbReference type="EMBL" id="ASHM01194305">
    <property type="protein sequence ID" value="PNX66490.1"/>
    <property type="molecule type" value="Genomic_DNA"/>
</dbReference>
<evidence type="ECO:0000313" key="2">
    <source>
        <dbReference type="Proteomes" id="UP000236291"/>
    </source>
</evidence>
<protein>
    <submittedName>
        <fullName evidence="1">Uncharacterized protein</fullName>
    </submittedName>
</protein>
<reference evidence="1 2" key="2">
    <citation type="journal article" date="2017" name="Front. Plant Sci.">
        <title>Gene Classification and Mining of Molecular Markers Useful in Red Clover (Trifolium pratense) Breeding.</title>
        <authorList>
            <person name="Istvanek J."/>
            <person name="Dluhosova J."/>
            <person name="Dluhos P."/>
            <person name="Patkova L."/>
            <person name="Nedelnik J."/>
            <person name="Repkova J."/>
        </authorList>
    </citation>
    <scope>NUCLEOTIDE SEQUENCE [LARGE SCALE GENOMIC DNA]</scope>
    <source>
        <strain evidence="2">cv. Tatra</strain>
        <tissue evidence="1">Young leaves</tissue>
    </source>
</reference>
<organism evidence="1 2">
    <name type="scientific">Trifolium pratense</name>
    <name type="common">Red clover</name>
    <dbReference type="NCBI Taxonomy" id="57577"/>
    <lineage>
        <taxon>Eukaryota</taxon>
        <taxon>Viridiplantae</taxon>
        <taxon>Streptophyta</taxon>
        <taxon>Embryophyta</taxon>
        <taxon>Tracheophyta</taxon>
        <taxon>Spermatophyta</taxon>
        <taxon>Magnoliopsida</taxon>
        <taxon>eudicotyledons</taxon>
        <taxon>Gunneridae</taxon>
        <taxon>Pentapetalae</taxon>
        <taxon>rosids</taxon>
        <taxon>fabids</taxon>
        <taxon>Fabales</taxon>
        <taxon>Fabaceae</taxon>
        <taxon>Papilionoideae</taxon>
        <taxon>50 kb inversion clade</taxon>
        <taxon>NPAAA clade</taxon>
        <taxon>Hologalegina</taxon>
        <taxon>IRL clade</taxon>
        <taxon>Trifolieae</taxon>
        <taxon>Trifolium</taxon>
    </lineage>
</organism>
<dbReference type="AlphaFoldDB" id="A0A2K3KJM5"/>
<comment type="caution">
    <text evidence="1">The sequence shown here is derived from an EMBL/GenBank/DDBJ whole genome shotgun (WGS) entry which is preliminary data.</text>
</comment>
<accession>A0A2K3KJM5</accession>
<reference evidence="1 2" key="1">
    <citation type="journal article" date="2014" name="Am. J. Bot.">
        <title>Genome assembly and annotation for red clover (Trifolium pratense; Fabaceae).</title>
        <authorList>
            <person name="Istvanek J."/>
            <person name="Jaros M."/>
            <person name="Krenek A."/>
            <person name="Repkova J."/>
        </authorList>
    </citation>
    <scope>NUCLEOTIDE SEQUENCE [LARGE SCALE GENOMIC DNA]</scope>
    <source>
        <strain evidence="2">cv. Tatra</strain>
        <tissue evidence="1">Young leaves</tissue>
    </source>
</reference>
<evidence type="ECO:0000313" key="1">
    <source>
        <dbReference type="EMBL" id="PNX66490.1"/>
    </source>
</evidence>
<gene>
    <name evidence="1" type="ORF">L195_g063075</name>
</gene>
<dbReference type="Proteomes" id="UP000236291">
    <property type="component" value="Unassembled WGS sequence"/>
</dbReference>
<name>A0A2K3KJM5_TRIPR</name>